<proteinExistence type="predicted"/>
<evidence type="ECO:0000313" key="7">
    <source>
        <dbReference type="Proteomes" id="UP000317663"/>
    </source>
</evidence>
<dbReference type="Pfam" id="PF01418">
    <property type="entry name" value="HTH_6"/>
    <property type="match status" value="1"/>
</dbReference>
<dbReference type="PROSITE" id="PS51464">
    <property type="entry name" value="SIS"/>
    <property type="match status" value="1"/>
</dbReference>
<keyword evidence="3" id="KW-0804">Transcription</keyword>
<dbReference type="Gene3D" id="1.10.10.10">
    <property type="entry name" value="Winged helix-like DNA-binding domain superfamily/Winged helix DNA-binding domain"/>
    <property type="match status" value="1"/>
</dbReference>
<dbReference type="Gene3D" id="3.40.50.10490">
    <property type="entry name" value="Glucose-6-phosphate isomerase like protein, domain 1"/>
    <property type="match status" value="1"/>
</dbReference>
<dbReference type="EMBL" id="RCZD01000003">
    <property type="protein sequence ID" value="TPG63214.1"/>
    <property type="molecule type" value="Genomic_DNA"/>
</dbReference>
<feature type="domain" description="HTH rpiR-type" evidence="4">
    <location>
        <begin position="2"/>
        <end position="87"/>
    </location>
</feature>
<keyword evidence="7" id="KW-1185">Reference proteome</keyword>
<organism evidence="6 7">
    <name type="scientific">Ewingella americana</name>
    <dbReference type="NCBI Taxonomy" id="41202"/>
    <lineage>
        <taxon>Bacteria</taxon>
        <taxon>Pseudomonadati</taxon>
        <taxon>Pseudomonadota</taxon>
        <taxon>Gammaproteobacteria</taxon>
        <taxon>Enterobacterales</taxon>
        <taxon>Yersiniaceae</taxon>
        <taxon>Ewingella</taxon>
    </lineage>
</organism>
<dbReference type="InterPro" id="IPR046348">
    <property type="entry name" value="SIS_dom_sf"/>
</dbReference>
<dbReference type="GO" id="GO:0003700">
    <property type="term" value="F:DNA-binding transcription factor activity"/>
    <property type="evidence" value="ECO:0007669"/>
    <property type="project" value="InterPro"/>
</dbReference>
<dbReference type="Proteomes" id="UP000317663">
    <property type="component" value="Unassembled WGS sequence"/>
</dbReference>
<evidence type="ECO:0000313" key="6">
    <source>
        <dbReference type="EMBL" id="TPG63214.1"/>
    </source>
</evidence>
<evidence type="ECO:0000259" key="5">
    <source>
        <dbReference type="PROSITE" id="PS51464"/>
    </source>
</evidence>
<gene>
    <name evidence="6" type="ORF">EAH77_06430</name>
</gene>
<dbReference type="GO" id="GO:1901135">
    <property type="term" value="P:carbohydrate derivative metabolic process"/>
    <property type="evidence" value="ECO:0007669"/>
    <property type="project" value="InterPro"/>
</dbReference>
<dbReference type="PANTHER" id="PTHR30514:SF21">
    <property type="entry name" value="RPIR-FAMILY TRANSCRIPTIONAL REGULATOR"/>
    <property type="match status" value="1"/>
</dbReference>
<evidence type="ECO:0000259" key="4">
    <source>
        <dbReference type="PROSITE" id="PS51071"/>
    </source>
</evidence>
<dbReference type="RefSeq" id="WP_140470977.1">
    <property type="nucleotide sequence ID" value="NZ_RCZD01000003.1"/>
</dbReference>
<evidence type="ECO:0000256" key="3">
    <source>
        <dbReference type="ARBA" id="ARBA00023163"/>
    </source>
</evidence>
<dbReference type="SUPFAM" id="SSF46689">
    <property type="entry name" value="Homeodomain-like"/>
    <property type="match status" value="1"/>
</dbReference>
<dbReference type="InterPro" id="IPR036388">
    <property type="entry name" value="WH-like_DNA-bd_sf"/>
</dbReference>
<dbReference type="AlphaFoldDB" id="A0A502GMX4"/>
<reference evidence="6 7" key="1">
    <citation type="journal article" date="2019" name="Environ. Microbiol.">
        <title>Species interactions and distinct microbial communities in high Arctic permafrost affected cryosols are associated with the CH4 and CO2 gas fluxes.</title>
        <authorList>
            <person name="Altshuler I."/>
            <person name="Hamel J."/>
            <person name="Turney S."/>
            <person name="Magnuson E."/>
            <person name="Levesque R."/>
            <person name="Greer C."/>
            <person name="Whyte L.G."/>
        </authorList>
    </citation>
    <scope>NUCLEOTIDE SEQUENCE [LARGE SCALE GENOMIC DNA]</scope>
    <source>
        <strain evidence="6 7">E4</strain>
    </source>
</reference>
<evidence type="ECO:0000256" key="2">
    <source>
        <dbReference type="ARBA" id="ARBA00023125"/>
    </source>
</evidence>
<keyword evidence="2" id="KW-0238">DNA-binding</keyword>
<name>A0A502GMX4_9GAMM</name>
<dbReference type="PROSITE" id="PS51071">
    <property type="entry name" value="HTH_RPIR"/>
    <property type="match status" value="1"/>
</dbReference>
<protein>
    <submittedName>
        <fullName evidence="6">MurR/RpiR family transcriptional regulator</fullName>
    </submittedName>
</protein>
<feature type="domain" description="SIS" evidence="5">
    <location>
        <begin position="128"/>
        <end position="271"/>
    </location>
</feature>
<dbReference type="InterPro" id="IPR001347">
    <property type="entry name" value="SIS_dom"/>
</dbReference>
<comment type="caution">
    <text evidence="6">The sequence shown here is derived from an EMBL/GenBank/DDBJ whole genome shotgun (WGS) entry which is preliminary data.</text>
</comment>
<evidence type="ECO:0000256" key="1">
    <source>
        <dbReference type="ARBA" id="ARBA00023015"/>
    </source>
</evidence>
<accession>A0A502GMX4</accession>
<dbReference type="GO" id="GO:0003677">
    <property type="term" value="F:DNA binding"/>
    <property type="evidence" value="ECO:0007669"/>
    <property type="project" value="UniProtKB-KW"/>
</dbReference>
<keyword evidence="1" id="KW-0805">Transcription regulation</keyword>
<dbReference type="InterPro" id="IPR000281">
    <property type="entry name" value="HTH_RpiR"/>
</dbReference>
<dbReference type="InterPro" id="IPR047640">
    <property type="entry name" value="RpiR-like"/>
</dbReference>
<dbReference type="CDD" id="cd05013">
    <property type="entry name" value="SIS_RpiR"/>
    <property type="match status" value="1"/>
</dbReference>
<dbReference type="Pfam" id="PF01380">
    <property type="entry name" value="SIS"/>
    <property type="match status" value="1"/>
</dbReference>
<dbReference type="SUPFAM" id="SSF53697">
    <property type="entry name" value="SIS domain"/>
    <property type="match status" value="1"/>
</dbReference>
<sequence>MDNRLASLLQRAENLTRAEYRVLSHVTEYSVAPQHADNLPALNKLTVRKLAQETFVSSATVMRLCQKLGFSGFSELLFHIRHLLRENPTLHTQPSEQHGTPLPPAFHEFVANYQRTFEFVTAEKMQAFAQLLKQEESFFLYGTGFSHLFAEYLAKKLQLLGKTAFSSGLGDSRGIFLNNAQKYRVFIAISRSGETEQVVDKAKIARSIGMKVVSFTRASANALGPLSDMNFQLFDDANNDAVDAGEVTSFESNLILLIDLLLLAAIAPTSDDGTPGLGFTG</sequence>
<dbReference type="InterPro" id="IPR035472">
    <property type="entry name" value="RpiR-like_SIS"/>
</dbReference>
<dbReference type="InterPro" id="IPR009057">
    <property type="entry name" value="Homeodomain-like_sf"/>
</dbReference>
<dbReference type="GO" id="GO:0097367">
    <property type="term" value="F:carbohydrate derivative binding"/>
    <property type="evidence" value="ECO:0007669"/>
    <property type="project" value="InterPro"/>
</dbReference>
<dbReference type="OrthoDB" id="370421at2"/>
<dbReference type="PANTHER" id="PTHR30514">
    <property type="entry name" value="GLUCOKINASE"/>
    <property type="match status" value="1"/>
</dbReference>